<dbReference type="EMBL" id="MN739218">
    <property type="protein sequence ID" value="QHS94245.1"/>
    <property type="molecule type" value="Genomic_DNA"/>
</dbReference>
<dbReference type="AlphaFoldDB" id="A0A6C0BP93"/>
<name>A0A6C0BP93_9ZZZZ</name>
<dbReference type="Pfam" id="PF10933">
    <property type="entry name" value="DUF2827"/>
    <property type="match status" value="1"/>
</dbReference>
<protein>
    <submittedName>
        <fullName evidence="1">Uncharacterized protein</fullName>
    </submittedName>
</protein>
<evidence type="ECO:0000313" key="1">
    <source>
        <dbReference type="EMBL" id="QHS94245.1"/>
    </source>
</evidence>
<organism evidence="1">
    <name type="scientific">viral metagenome</name>
    <dbReference type="NCBI Taxonomy" id="1070528"/>
    <lineage>
        <taxon>unclassified sequences</taxon>
        <taxon>metagenomes</taxon>
        <taxon>organismal metagenomes</taxon>
    </lineage>
</organism>
<sequence length="712" mass="83121">MVLLANKIGLVIRNPQSVFTNGCVQQAVFLKQLIVSLGYPCDYIGIEEDFQNFPITNEPIKFIDKNSKLSNYKLFIFVSLHLNPKNDTDIINTIKTHNIKCVNLVCGNLYILHQEEFVFDKHHILHAHDFDTIYDEYWVLEMYPFLPDYITLLTGKPSYILPYIWNDTIINLHAKSLNIETDYHEISRSKINILIYEPNMSIHKTAFVPILIAENYQRKYGDKLNKVYVFCGLNVIKNSNNDFIQKLEIYKTQKLEAYDRMIMPNTISLIKQNNNFINVVISHNIMNNLNFLHLEMMTIDIPIIHNCEPFKDNQLYYDEFSCCKAIDMVEWVRTDFYKNSDYRSNSFSVKHRFHPLTFERQDIYKNHIERISNIFIQDDKTNTLGITIPLIDNFVKVIDVIYKQPHFDKTLFYTGNGISILLSHSYEYTLLEDTLKNMNNVNNNLPVEIVCNDLITPINDVKQIIQKYKFGFKIDILNLGENDQNITEPNMFMGIVFSNFEKGMIIKPGVLFINHQPVHLIDKYIHEGSNSLMYYPSHEKSSYLDNIDLNILNKICQNLNVETYNFDQVYINCSGVIFFNKMDTDCLKVLGLMCELIKINRHVSCNVNIINIVCDLIYNNNKSKLNKQCNLYGYMDSVFNGLGVYYSDQNTKEIEICVLQCPISQSKNKNLITIDCDEKELKVHKDTSDTYFKFSGKFAAKKTPKKLNKCLQ</sequence>
<accession>A0A6C0BP93</accession>
<dbReference type="InterPro" id="IPR021234">
    <property type="entry name" value="DUF2827"/>
</dbReference>
<reference evidence="1" key="1">
    <citation type="journal article" date="2020" name="Nature">
        <title>Giant virus diversity and host interactions through global metagenomics.</title>
        <authorList>
            <person name="Schulz F."/>
            <person name="Roux S."/>
            <person name="Paez-Espino D."/>
            <person name="Jungbluth S."/>
            <person name="Walsh D.A."/>
            <person name="Denef V.J."/>
            <person name="McMahon K.D."/>
            <person name="Konstantinidis K.T."/>
            <person name="Eloe-Fadrosh E.A."/>
            <person name="Kyrpides N.C."/>
            <person name="Woyke T."/>
        </authorList>
    </citation>
    <scope>NUCLEOTIDE SEQUENCE</scope>
    <source>
        <strain evidence="1">GVMAG-M-3300018416-26</strain>
    </source>
</reference>
<proteinExistence type="predicted"/>